<proteinExistence type="predicted"/>
<reference evidence="1 2" key="1">
    <citation type="journal article" date="2016" name="Nat. Commun.">
        <title>Thousands of microbial genomes shed light on interconnected biogeochemical processes in an aquifer system.</title>
        <authorList>
            <person name="Anantharaman K."/>
            <person name="Brown C.T."/>
            <person name="Hug L.A."/>
            <person name="Sharon I."/>
            <person name="Castelle C.J."/>
            <person name="Probst A.J."/>
            <person name="Thomas B.C."/>
            <person name="Singh A."/>
            <person name="Wilkins M.J."/>
            <person name="Karaoz U."/>
            <person name="Brodie E.L."/>
            <person name="Williams K.H."/>
            <person name="Hubbard S.S."/>
            <person name="Banfield J.F."/>
        </authorList>
    </citation>
    <scope>NUCLEOTIDE SEQUENCE [LARGE SCALE GENOMIC DNA]</scope>
</reference>
<dbReference type="Gene3D" id="3.40.210.10">
    <property type="entry name" value="PVUII Endonuclease, subunit A"/>
    <property type="match status" value="1"/>
</dbReference>
<evidence type="ECO:0000313" key="1">
    <source>
        <dbReference type="EMBL" id="OHA13627.1"/>
    </source>
</evidence>
<dbReference type="InterPro" id="IPR038402">
    <property type="entry name" value="PvuII_sf"/>
</dbReference>
<sequence length="202" mass="23113">MDIFEKGKFKPLSNEFKQLGLLALRQLSEFQDKFDIHDTDTTINSIRDAIVSSYLGFDFINTEKHGFDAKRSKTGEFLEVKQCSLSAKRWGGTWNDTNTEKAKAFSNKKLFTAVAVWKGASDLQFVVFGKSNKLGKYLLSRVKNRKKGSRSTQNIGIEKLIEWGFSVIIPPGKDKKILLEQLFIYNKRLSKYISLDDIKTIK</sequence>
<evidence type="ECO:0000313" key="2">
    <source>
        <dbReference type="Proteomes" id="UP000177171"/>
    </source>
</evidence>
<accession>A0A1G2LPU2</accession>
<dbReference type="EMBL" id="MHQY01000021">
    <property type="protein sequence ID" value="OHA13627.1"/>
    <property type="molecule type" value="Genomic_DNA"/>
</dbReference>
<gene>
    <name evidence="1" type="ORF">A3G49_05840</name>
</gene>
<organism evidence="1 2">
    <name type="scientific">Candidatus Sungbacteria bacterium RIFCSPLOWO2_12_FULL_41_11</name>
    <dbReference type="NCBI Taxonomy" id="1802286"/>
    <lineage>
        <taxon>Bacteria</taxon>
        <taxon>Candidatus Sungiibacteriota</taxon>
    </lineage>
</organism>
<protein>
    <recommendedName>
        <fullName evidence="3">Restriction endonuclease</fullName>
    </recommendedName>
</protein>
<evidence type="ECO:0008006" key="3">
    <source>
        <dbReference type="Google" id="ProtNLM"/>
    </source>
</evidence>
<name>A0A1G2LPU2_9BACT</name>
<comment type="caution">
    <text evidence="1">The sequence shown here is derived from an EMBL/GenBank/DDBJ whole genome shotgun (WGS) entry which is preliminary data.</text>
</comment>
<dbReference type="Proteomes" id="UP000177171">
    <property type="component" value="Unassembled WGS sequence"/>
</dbReference>
<dbReference type="AlphaFoldDB" id="A0A1G2LPU2"/>